<protein>
    <submittedName>
        <fullName evidence="9">AN1-type zinc finger protein 4</fullName>
    </submittedName>
</protein>
<feature type="compositionally biased region" description="Polar residues" evidence="5">
    <location>
        <begin position="139"/>
        <end position="150"/>
    </location>
</feature>
<gene>
    <name evidence="9" type="primary">LOC108673817</name>
</gene>
<dbReference type="OMA" id="TEHRCRC"/>
<evidence type="ECO:0000256" key="5">
    <source>
        <dbReference type="SAM" id="MobiDB-lite"/>
    </source>
</evidence>
<feature type="compositionally biased region" description="Basic residues" evidence="5">
    <location>
        <begin position="185"/>
        <end position="200"/>
    </location>
</feature>
<dbReference type="GeneID" id="108673817"/>
<proteinExistence type="predicted"/>
<name>A0A8B7NTZ0_HYAAZ</name>
<dbReference type="SMART" id="SM00154">
    <property type="entry name" value="ZnF_AN1"/>
    <property type="match status" value="1"/>
</dbReference>
<feature type="domain" description="Ubiquitin-like" evidence="6">
    <location>
        <begin position="1"/>
        <end position="76"/>
    </location>
</feature>
<dbReference type="InterPro" id="IPR029071">
    <property type="entry name" value="Ubiquitin-like_domsf"/>
</dbReference>
<accession>A0A8B7NTZ0</accession>
<dbReference type="InterPro" id="IPR000626">
    <property type="entry name" value="Ubiquitin-like_dom"/>
</dbReference>
<feature type="compositionally biased region" description="Basic and acidic residues" evidence="5">
    <location>
        <begin position="418"/>
        <end position="446"/>
    </location>
</feature>
<dbReference type="Proteomes" id="UP000694843">
    <property type="component" value="Unplaced"/>
</dbReference>
<feature type="region of interest" description="Disordered" evidence="5">
    <location>
        <begin position="362"/>
        <end position="446"/>
    </location>
</feature>
<feature type="compositionally biased region" description="Polar residues" evidence="5">
    <location>
        <begin position="510"/>
        <end position="519"/>
    </location>
</feature>
<evidence type="ECO:0000259" key="7">
    <source>
        <dbReference type="PROSITE" id="PS51039"/>
    </source>
</evidence>
<dbReference type="InterPro" id="IPR035896">
    <property type="entry name" value="AN1-like_Znf"/>
</dbReference>
<dbReference type="RefSeq" id="XP_018017180.1">
    <property type="nucleotide sequence ID" value="XM_018161691.2"/>
</dbReference>
<dbReference type="OrthoDB" id="756206at2759"/>
<evidence type="ECO:0000313" key="9">
    <source>
        <dbReference type="RefSeq" id="XP_018017180.1"/>
    </source>
</evidence>
<dbReference type="PROSITE" id="PS51039">
    <property type="entry name" value="ZF_AN1"/>
    <property type="match status" value="1"/>
</dbReference>
<dbReference type="SUPFAM" id="SSF54236">
    <property type="entry name" value="Ubiquitin-like"/>
    <property type="match status" value="1"/>
</dbReference>
<dbReference type="Pfam" id="PF00240">
    <property type="entry name" value="ubiquitin"/>
    <property type="match status" value="1"/>
</dbReference>
<reference evidence="9" key="1">
    <citation type="submission" date="2025-08" db="UniProtKB">
        <authorList>
            <consortium name="RefSeq"/>
        </authorList>
    </citation>
    <scope>IDENTIFICATION</scope>
    <source>
        <tissue evidence="9">Whole organism</tissue>
    </source>
</reference>
<feature type="compositionally biased region" description="Basic residues" evidence="5">
    <location>
        <begin position="251"/>
        <end position="265"/>
    </location>
</feature>
<dbReference type="PROSITE" id="PS50053">
    <property type="entry name" value="UBIQUITIN_2"/>
    <property type="match status" value="1"/>
</dbReference>
<feature type="region of interest" description="Disordered" evidence="5">
    <location>
        <begin position="242"/>
        <end position="282"/>
    </location>
</feature>
<feature type="compositionally biased region" description="Pro residues" evidence="5">
    <location>
        <begin position="381"/>
        <end position="398"/>
    </location>
</feature>
<feature type="compositionally biased region" description="Basic residues" evidence="5">
    <location>
        <begin position="594"/>
        <end position="604"/>
    </location>
</feature>
<dbReference type="PANTHER" id="PTHR46728">
    <property type="entry name" value="AN1-TYPE ZINC FINGER PROTEIN 4"/>
    <property type="match status" value="1"/>
</dbReference>
<dbReference type="KEGG" id="hazt:108673817"/>
<dbReference type="SUPFAM" id="SSF118310">
    <property type="entry name" value="AN1-like Zinc finger"/>
    <property type="match status" value="1"/>
</dbReference>
<feature type="domain" description="AN1-type" evidence="7">
    <location>
        <begin position="600"/>
        <end position="647"/>
    </location>
</feature>
<dbReference type="SMART" id="SM00213">
    <property type="entry name" value="UBQ"/>
    <property type="match status" value="1"/>
</dbReference>
<keyword evidence="8" id="KW-1185">Reference proteome</keyword>
<feature type="compositionally biased region" description="Polar residues" evidence="5">
    <location>
        <begin position="201"/>
        <end position="210"/>
    </location>
</feature>
<dbReference type="Gene3D" id="3.10.20.90">
    <property type="entry name" value="Phosphatidylinositol 3-kinase Catalytic Subunit, Chain A, domain 1"/>
    <property type="match status" value="1"/>
</dbReference>
<dbReference type="PANTHER" id="PTHR46728:SF1">
    <property type="entry name" value="AN1-TYPE ZINC FINGER PROTEIN 4"/>
    <property type="match status" value="1"/>
</dbReference>
<feature type="region of interest" description="Disordered" evidence="5">
    <location>
        <begin position="555"/>
        <end position="604"/>
    </location>
</feature>
<evidence type="ECO:0000313" key="8">
    <source>
        <dbReference type="Proteomes" id="UP000694843"/>
    </source>
</evidence>
<dbReference type="AlphaFoldDB" id="A0A8B7NTZ0"/>
<dbReference type="Gene3D" id="4.10.1110.10">
    <property type="entry name" value="AN1-like Zinc finger"/>
    <property type="match status" value="1"/>
</dbReference>
<feature type="region of interest" description="Disordered" evidence="5">
    <location>
        <begin position="137"/>
        <end position="171"/>
    </location>
</feature>
<evidence type="ECO:0000256" key="3">
    <source>
        <dbReference type="ARBA" id="ARBA00022833"/>
    </source>
</evidence>
<evidence type="ECO:0000256" key="1">
    <source>
        <dbReference type="ARBA" id="ARBA00022723"/>
    </source>
</evidence>
<evidence type="ECO:0000256" key="4">
    <source>
        <dbReference type="PROSITE-ProRule" id="PRU00449"/>
    </source>
</evidence>
<sequence>MEIQIQTLTGTTFRVRVSSRETAWGLKNLLHRTEGLVWSQQHLLLGQQELQDDVPLQQQGVTHGSVLRLVISLKGGPVNARRNLPPDDLLLREVSEIMDERRDELWDSSGGRAVTLLVLRDGDSVNLYRVMEHEDGSFSPLNQSWASSTPGGALERSLGSRADEDAKTQSTLEQLRAKMEAIKLNAKKKKKPLSGGRKKSTAQGTKNSAVQVKPVANKAVEGKQHFSSIPPDLVSDITPKVKAAKVEQRKPKSGGLRKIHTRKMSTRPSTQEQRSLELRKTSVSRTAVISDEFPHSLPPRSIDFSGKRPLDDIRSKNNRIRLGKVEEDVPSKIGTMVSGAATAERADVNGYSSYRQSLVRHGREAGPKSINQEPAMASLPNAPPRRFNPPMPFYPPQTRPRREVDPLYSSHNNFDRLPIPRDFDNRPRTSPEILERRPGSTPESFREKIQLRDPNPQLMDLMNILNSSRRRSLDQASQSFGAKSDHKTFREFNNISRTSHGVTPRKVKTPMTSSFGIMSKPSSANSGLFANTMGSSGSAEQTEFFRELIRSQVAASQFSSRKTTPDQAKKPRRPVSGRGHIPASPARLPPVTPSRKKRAGGRKPRCAQCGRRIQISSTYNCRCGGLFCAQHRYSEAHSCSHDYKTEGRNLLQIANPLVEPQKLPKI</sequence>
<organism evidence="8 9">
    <name type="scientific">Hyalella azteca</name>
    <name type="common">Amphipod</name>
    <dbReference type="NCBI Taxonomy" id="294128"/>
    <lineage>
        <taxon>Eukaryota</taxon>
        <taxon>Metazoa</taxon>
        <taxon>Ecdysozoa</taxon>
        <taxon>Arthropoda</taxon>
        <taxon>Crustacea</taxon>
        <taxon>Multicrustacea</taxon>
        <taxon>Malacostraca</taxon>
        <taxon>Eumalacostraca</taxon>
        <taxon>Peracarida</taxon>
        <taxon>Amphipoda</taxon>
        <taxon>Senticaudata</taxon>
        <taxon>Talitrida</taxon>
        <taxon>Talitroidea</taxon>
        <taxon>Hyalellidae</taxon>
        <taxon>Hyalella</taxon>
    </lineage>
</organism>
<keyword evidence="3" id="KW-0862">Zinc</keyword>
<evidence type="ECO:0000259" key="6">
    <source>
        <dbReference type="PROSITE" id="PS50053"/>
    </source>
</evidence>
<dbReference type="GO" id="GO:0008270">
    <property type="term" value="F:zinc ion binding"/>
    <property type="evidence" value="ECO:0007669"/>
    <property type="project" value="UniProtKB-KW"/>
</dbReference>
<feature type="region of interest" description="Disordered" evidence="5">
    <location>
        <begin position="184"/>
        <end position="213"/>
    </location>
</feature>
<keyword evidence="2 4" id="KW-0863">Zinc-finger</keyword>
<evidence type="ECO:0000256" key="2">
    <source>
        <dbReference type="ARBA" id="ARBA00022771"/>
    </source>
</evidence>
<dbReference type="Pfam" id="PF01428">
    <property type="entry name" value="zf-AN1"/>
    <property type="match status" value="1"/>
</dbReference>
<keyword evidence="1" id="KW-0479">Metal-binding</keyword>
<dbReference type="InterPro" id="IPR000058">
    <property type="entry name" value="Znf_AN1"/>
</dbReference>
<feature type="region of interest" description="Disordered" evidence="5">
    <location>
        <begin position="499"/>
        <end position="519"/>
    </location>
</feature>
<dbReference type="InterPro" id="IPR053061">
    <property type="entry name" value="AN1-type_zinc_finger"/>
</dbReference>